<dbReference type="AlphaFoldDB" id="A0A2X3VZ70"/>
<name>A0A2X3VZ70_STRSA</name>
<reference evidence="1 2" key="1">
    <citation type="submission" date="2018-06" db="EMBL/GenBank/DDBJ databases">
        <authorList>
            <consortium name="Pathogen Informatics"/>
            <person name="Doyle S."/>
        </authorList>
    </citation>
    <scope>NUCLEOTIDE SEQUENCE [LARGE SCALE GENOMIC DNA]</scope>
    <source>
        <strain evidence="1 2">NCTC11085</strain>
    </source>
</reference>
<proteinExistence type="predicted"/>
<protein>
    <submittedName>
        <fullName evidence="1">Uncharacterized protein</fullName>
    </submittedName>
</protein>
<dbReference type="EMBL" id="LS483346">
    <property type="protein sequence ID" value="SQF36493.1"/>
    <property type="molecule type" value="Genomic_DNA"/>
</dbReference>
<sequence length="80" mass="9645">MKVFSKQFISPVSHYLEENLDFFTYLFEFVFRKYKISLTHISEIRNENLPLATLFYNKGLFFSIRKLLPDWQMTRSAAAR</sequence>
<evidence type="ECO:0000313" key="1">
    <source>
        <dbReference type="EMBL" id="SQF36493.1"/>
    </source>
</evidence>
<evidence type="ECO:0000313" key="2">
    <source>
        <dbReference type="Proteomes" id="UP000249623"/>
    </source>
</evidence>
<organism evidence="1 2">
    <name type="scientific">Streptococcus sanguinis</name>
    <dbReference type="NCBI Taxonomy" id="1305"/>
    <lineage>
        <taxon>Bacteria</taxon>
        <taxon>Bacillati</taxon>
        <taxon>Bacillota</taxon>
        <taxon>Bacilli</taxon>
        <taxon>Lactobacillales</taxon>
        <taxon>Streptococcaceae</taxon>
        <taxon>Streptococcus</taxon>
    </lineage>
</organism>
<gene>
    <name evidence="1" type="ORF">NCTC11085_02297</name>
</gene>
<accession>A0A2X3VZ70</accession>
<dbReference type="Proteomes" id="UP000249623">
    <property type="component" value="Chromosome 1"/>
</dbReference>